<evidence type="ECO:0000256" key="1">
    <source>
        <dbReference type="SAM" id="MobiDB-lite"/>
    </source>
</evidence>
<dbReference type="EMBL" id="JAAIUW010000013">
    <property type="protein sequence ID" value="KAF7801733.1"/>
    <property type="molecule type" value="Genomic_DNA"/>
</dbReference>
<feature type="compositionally biased region" description="Basic and acidic residues" evidence="1">
    <location>
        <begin position="9"/>
        <end position="20"/>
    </location>
</feature>
<reference evidence="2" key="1">
    <citation type="submission" date="2020-09" db="EMBL/GenBank/DDBJ databases">
        <title>Genome-Enabled Discovery of Anthraquinone Biosynthesis in Senna tora.</title>
        <authorList>
            <person name="Kang S.-H."/>
            <person name="Pandey R.P."/>
            <person name="Lee C.-M."/>
            <person name="Sim J.-S."/>
            <person name="Jeong J.-T."/>
            <person name="Choi B.-S."/>
            <person name="Jung M."/>
            <person name="Ginzburg D."/>
            <person name="Zhao K."/>
            <person name="Won S.Y."/>
            <person name="Oh T.-J."/>
            <person name="Yu Y."/>
            <person name="Kim N.-H."/>
            <person name="Lee O.R."/>
            <person name="Lee T.-H."/>
            <person name="Bashyal P."/>
            <person name="Kim T.-S."/>
            <person name="Lee W.-H."/>
            <person name="Kawkins C."/>
            <person name="Kim C.-K."/>
            <person name="Kim J.S."/>
            <person name="Ahn B.O."/>
            <person name="Rhee S.Y."/>
            <person name="Sohng J.K."/>
        </authorList>
    </citation>
    <scope>NUCLEOTIDE SEQUENCE</scope>
    <source>
        <tissue evidence="2">Leaf</tissue>
    </source>
</reference>
<feature type="compositionally biased region" description="Polar residues" evidence="1">
    <location>
        <begin position="21"/>
        <end position="34"/>
    </location>
</feature>
<keyword evidence="3" id="KW-1185">Reference proteome</keyword>
<protein>
    <submittedName>
        <fullName evidence="2">Uncharacterized protein</fullName>
    </submittedName>
</protein>
<name>A0A834SGB3_9FABA</name>
<sequence length="34" mass="3966">MAMAEENDLEKRETLRRNKDQNGYSYSFPSASKV</sequence>
<proteinExistence type="predicted"/>
<comment type="caution">
    <text evidence="2">The sequence shown here is derived from an EMBL/GenBank/DDBJ whole genome shotgun (WGS) entry which is preliminary data.</text>
</comment>
<accession>A0A834SGB3</accession>
<organism evidence="2 3">
    <name type="scientific">Senna tora</name>
    <dbReference type="NCBI Taxonomy" id="362788"/>
    <lineage>
        <taxon>Eukaryota</taxon>
        <taxon>Viridiplantae</taxon>
        <taxon>Streptophyta</taxon>
        <taxon>Embryophyta</taxon>
        <taxon>Tracheophyta</taxon>
        <taxon>Spermatophyta</taxon>
        <taxon>Magnoliopsida</taxon>
        <taxon>eudicotyledons</taxon>
        <taxon>Gunneridae</taxon>
        <taxon>Pentapetalae</taxon>
        <taxon>rosids</taxon>
        <taxon>fabids</taxon>
        <taxon>Fabales</taxon>
        <taxon>Fabaceae</taxon>
        <taxon>Caesalpinioideae</taxon>
        <taxon>Cassia clade</taxon>
        <taxon>Senna</taxon>
    </lineage>
</organism>
<feature type="region of interest" description="Disordered" evidence="1">
    <location>
        <begin position="1"/>
        <end position="34"/>
    </location>
</feature>
<evidence type="ECO:0000313" key="3">
    <source>
        <dbReference type="Proteomes" id="UP000634136"/>
    </source>
</evidence>
<gene>
    <name evidence="2" type="ORF">G2W53_040844</name>
</gene>
<dbReference type="AlphaFoldDB" id="A0A834SGB3"/>
<evidence type="ECO:0000313" key="2">
    <source>
        <dbReference type="EMBL" id="KAF7801733.1"/>
    </source>
</evidence>
<dbReference type="Proteomes" id="UP000634136">
    <property type="component" value="Unassembled WGS sequence"/>
</dbReference>